<evidence type="ECO:0000256" key="2">
    <source>
        <dbReference type="SAM" id="MobiDB-lite"/>
    </source>
</evidence>
<evidence type="ECO:0000313" key="3">
    <source>
        <dbReference type="Proteomes" id="UP001652620"/>
    </source>
</evidence>
<protein>
    <submittedName>
        <fullName evidence="4">Uncharacterized protein LOC105230148</fullName>
    </submittedName>
</protein>
<feature type="region of interest" description="Disordered" evidence="2">
    <location>
        <begin position="258"/>
        <end position="284"/>
    </location>
</feature>
<proteinExistence type="predicted"/>
<evidence type="ECO:0000313" key="4">
    <source>
        <dbReference type="RefSeq" id="XP_011209057.2"/>
    </source>
</evidence>
<organism evidence="3 4">
    <name type="scientific">Bactrocera dorsalis</name>
    <name type="common">Oriental fruit fly</name>
    <name type="synonym">Dacus dorsalis</name>
    <dbReference type="NCBI Taxonomy" id="27457"/>
    <lineage>
        <taxon>Eukaryota</taxon>
        <taxon>Metazoa</taxon>
        <taxon>Ecdysozoa</taxon>
        <taxon>Arthropoda</taxon>
        <taxon>Hexapoda</taxon>
        <taxon>Insecta</taxon>
        <taxon>Pterygota</taxon>
        <taxon>Neoptera</taxon>
        <taxon>Endopterygota</taxon>
        <taxon>Diptera</taxon>
        <taxon>Brachycera</taxon>
        <taxon>Muscomorpha</taxon>
        <taxon>Tephritoidea</taxon>
        <taxon>Tephritidae</taxon>
        <taxon>Bactrocera</taxon>
        <taxon>Bactrocera</taxon>
    </lineage>
</organism>
<dbReference type="RefSeq" id="XP_011209057.2">
    <property type="nucleotide sequence ID" value="XM_011210755.4"/>
</dbReference>
<feature type="region of interest" description="Disordered" evidence="2">
    <location>
        <begin position="108"/>
        <end position="185"/>
    </location>
</feature>
<dbReference type="InParanoid" id="A0A6I9VDY7"/>
<sequence length="596" mass="67459">MHGRATARGTAAAEHWRLLAELDSLNLSDSCCEICHCDCYSSHRSSLNTEALNCGEHFEKIDNKCKTDGLERGGHALERLEDAAIQYTRPTEVTRSTISIDQNIFKKRSTRKSRAARRRNTTVTTSNGNLTKPSSTQAISTISHKSKNAKTTPTHSGRTSPAAASQHKNGAVPKRNTAATVKRSKSVCSVRSRSISPLISTSVGPAAKRATYYTRDCKILQELLSALNDDEDNDAMASLQVNGISALKQTLSTVEHADTSTLEHSHTLPRCTIKSKGNGTASDEVHLSSSLTSKKLCASMASLCLAPTVRAAYQQVPAHDKRILNRMAHKRTERAIAKENAWLARKYWENERYERELFKCAQMEEYKRAIRDKQFQDYLLTKARLNEIAQRDLSELRRLREALQQKDKSTKRRLDALKVERGIAACQRRCDELRRAEAVAVQQEEQQIDEKLRKQEICERLSERLQRAEHIRANMLDSYLRRLRYDNQMEELVHEEHWREAQQLERQRLAQLEEHIQQKCEQSQRFVEERQRRQEAIAKTAKISASLRELVRNSVAPEGGMAADSGHIGEAVSIANTATLSKVLLDRPFSKLSLQP</sequence>
<keyword evidence="3" id="KW-1185">Reference proteome</keyword>
<dbReference type="KEGG" id="bdr:105230148"/>
<feature type="compositionally biased region" description="Basic residues" evidence="2">
    <location>
        <begin position="108"/>
        <end position="120"/>
    </location>
</feature>
<name>A0A6I9VDY7_BACDO</name>
<dbReference type="OrthoDB" id="200110at2759"/>
<feature type="coiled-coil region" evidence="1">
    <location>
        <begin position="386"/>
        <end position="478"/>
    </location>
</feature>
<gene>
    <name evidence="4" type="primary">LOC105230148</name>
</gene>
<reference evidence="4" key="1">
    <citation type="submission" date="2025-08" db="UniProtKB">
        <authorList>
            <consortium name="RefSeq"/>
        </authorList>
    </citation>
    <scope>IDENTIFICATION</scope>
    <source>
        <tissue evidence="4">Adult</tissue>
    </source>
</reference>
<accession>A0A6I9VDY7</accession>
<dbReference type="AlphaFoldDB" id="A0A6I9VDY7"/>
<keyword evidence="1" id="KW-0175">Coiled coil</keyword>
<dbReference type="Proteomes" id="UP001652620">
    <property type="component" value="Chromosome 3"/>
</dbReference>
<feature type="compositionally biased region" description="Polar residues" evidence="2">
    <location>
        <begin position="128"/>
        <end position="168"/>
    </location>
</feature>
<feature type="compositionally biased region" description="Polar residues" evidence="2">
    <location>
        <begin position="275"/>
        <end position="284"/>
    </location>
</feature>
<evidence type="ECO:0000256" key="1">
    <source>
        <dbReference type="SAM" id="Coils"/>
    </source>
</evidence>
<dbReference type="GeneID" id="105230148"/>